<dbReference type="PROSITE" id="PS51005">
    <property type="entry name" value="NAC"/>
    <property type="match status" value="1"/>
</dbReference>
<evidence type="ECO:0000313" key="7">
    <source>
        <dbReference type="Proteomes" id="UP000504609"/>
    </source>
</evidence>
<dbReference type="InterPro" id="IPR003441">
    <property type="entry name" value="NAC-dom"/>
</dbReference>
<keyword evidence="3" id="KW-0804">Transcription</keyword>
<dbReference type="RefSeq" id="XP_022951834.1">
    <property type="nucleotide sequence ID" value="XM_023096066.1"/>
</dbReference>
<organism evidence="7 9">
    <name type="scientific">Cucurbita moschata</name>
    <name type="common">Winter crookneck squash</name>
    <name type="synonym">Cucurbita pepo var. moschata</name>
    <dbReference type="NCBI Taxonomy" id="3662"/>
    <lineage>
        <taxon>Eukaryota</taxon>
        <taxon>Viridiplantae</taxon>
        <taxon>Streptophyta</taxon>
        <taxon>Embryophyta</taxon>
        <taxon>Tracheophyta</taxon>
        <taxon>Spermatophyta</taxon>
        <taxon>Magnoliopsida</taxon>
        <taxon>eudicotyledons</taxon>
        <taxon>Gunneridae</taxon>
        <taxon>Pentapetalae</taxon>
        <taxon>rosids</taxon>
        <taxon>fabids</taxon>
        <taxon>Cucurbitales</taxon>
        <taxon>Cucurbitaceae</taxon>
        <taxon>Cucurbiteae</taxon>
        <taxon>Cucurbita</taxon>
    </lineage>
</organism>
<name>A0A6J1GJX1_CUCMO</name>
<dbReference type="SUPFAM" id="SSF101941">
    <property type="entry name" value="NAC domain"/>
    <property type="match status" value="1"/>
</dbReference>
<evidence type="ECO:0000256" key="1">
    <source>
        <dbReference type="ARBA" id="ARBA00023015"/>
    </source>
</evidence>
<keyword evidence="1" id="KW-0805">Transcription regulation</keyword>
<feature type="region of interest" description="Disordered" evidence="5">
    <location>
        <begin position="274"/>
        <end position="314"/>
    </location>
</feature>
<keyword evidence="4" id="KW-0539">Nucleus</keyword>
<accession>A0A6J1GJX1</accession>
<keyword evidence="2" id="KW-0238">DNA-binding</keyword>
<feature type="domain" description="NAC" evidence="6">
    <location>
        <begin position="7"/>
        <end position="137"/>
    </location>
</feature>
<dbReference type="Pfam" id="PF02365">
    <property type="entry name" value="NAM"/>
    <property type="match status" value="1"/>
</dbReference>
<feature type="region of interest" description="Disordered" evidence="5">
    <location>
        <begin position="327"/>
        <end position="346"/>
    </location>
</feature>
<evidence type="ECO:0000313" key="8">
    <source>
        <dbReference type="RefSeq" id="XP_022951833.1"/>
    </source>
</evidence>
<evidence type="ECO:0000256" key="2">
    <source>
        <dbReference type="ARBA" id="ARBA00023125"/>
    </source>
</evidence>
<dbReference type="GO" id="GO:0003677">
    <property type="term" value="F:DNA binding"/>
    <property type="evidence" value="ECO:0007669"/>
    <property type="project" value="UniProtKB-KW"/>
</dbReference>
<dbReference type="Gene3D" id="2.170.150.80">
    <property type="entry name" value="NAC domain"/>
    <property type="match status" value="1"/>
</dbReference>
<gene>
    <name evidence="8 9" type="primary">LOC111454563</name>
</gene>
<evidence type="ECO:0000259" key="6">
    <source>
        <dbReference type="PROSITE" id="PS51005"/>
    </source>
</evidence>
<evidence type="ECO:0000313" key="9">
    <source>
        <dbReference type="RefSeq" id="XP_022951834.1"/>
    </source>
</evidence>
<sequence>MTPSTGTSPATLDLFVTEKEVCRVLRRISNGDPRPENVLAGIDPYQFKPENLPDGVWFYGKCDGNSNSSWRRKGGDIKLYSDSFFTGWRATYEYYEGQAPHEHKTAWVLHEYWTTDSGTSRNSKQRETSSLYKLFVGDEQFQSPEKIQKIELSTVPNSESIDQNHQLVVPNGSNNMENGSTNQPEMREVIRSDMDYISRGDFLGIQDLDTPAFSSSSSENSSRLSFASDEYFDPMALLRDIDRDNNFDTVQRDAACIRSSAPIRLRTEVVHQGGSESLVDTNGSHLPGKESPKPESVVPGSGCKEPKLLKGEASSNCQNKVVAKGKEAAAAMDGGKKKKKKKSISRMKKIQKKYFCFFFSF</sequence>
<feature type="compositionally biased region" description="Basic residues" evidence="5">
    <location>
        <begin position="336"/>
        <end position="346"/>
    </location>
</feature>
<evidence type="ECO:0000256" key="3">
    <source>
        <dbReference type="ARBA" id="ARBA00023163"/>
    </source>
</evidence>
<dbReference type="KEGG" id="cmos:111454563"/>
<evidence type="ECO:0000256" key="4">
    <source>
        <dbReference type="ARBA" id="ARBA00023242"/>
    </source>
</evidence>
<dbReference type="AlphaFoldDB" id="A0A6J1GJX1"/>
<evidence type="ECO:0000256" key="5">
    <source>
        <dbReference type="SAM" id="MobiDB-lite"/>
    </source>
</evidence>
<dbReference type="RefSeq" id="XP_022951833.1">
    <property type="nucleotide sequence ID" value="XM_023096065.1"/>
</dbReference>
<dbReference type="Proteomes" id="UP000504609">
    <property type="component" value="Unplaced"/>
</dbReference>
<protein>
    <submittedName>
        <fullName evidence="8 9">NAC domain-containing protein 16-like</fullName>
    </submittedName>
</protein>
<dbReference type="GeneID" id="111454563"/>
<dbReference type="InterPro" id="IPR036093">
    <property type="entry name" value="NAC_dom_sf"/>
</dbReference>
<keyword evidence="7" id="KW-1185">Reference proteome</keyword>
<feature type="compositionally biased region" description="Polar residues" evidence="5">
    <location>
        <begin position="274"/>
        <end position="284"/>
    </location>
</feature>
<reference evidence="8 9" key="1">
    <citation type="submission" date="2025-04" db="UniProtKB">
        <authorList>
            <consortium name="RefSeq"/>
        </authorList>
    </citation>
    <scope>IDENTIFICATION</scope>
    <source>
        <tissue evidence="8 9">Young leaves</tissue>
    </source>
</reference>
<proteinExistence type="predicted"/>
<dbReference type="GO" id="GO:0006355">
    <property type="term" value="P:regulation of DNA-templated transcription"/>
    <property type="evidence" value="ECO:0007669"/>
    <property type="project" value="InterPro"/>
</dbReference>